<dbReference type="HAMAP" id="MF_01309_B">
    <property type="entry name" value="Ribosomal_uS3_B"/>
    <property type="match status" value="1"/>
</dbReference>
<evidence type="ECO:0000256" key="2">
    <source>
        <dbReference type="ARBA" id="ARBA00022730"/>
    </source>
</evidence>
<comment type="caution">
    <text evidence="11">The sequence shown here is derived from an EMBL/GenBank/DDBJ whole genome shotgun (WGS) entry which is preliminary data.</text>
</comment>
<feature type="domain" description="KH type-2" evidence="10">
    <location>
        <begin position="38"/>
        <end position="106"/>
    </location>
</feature>
<dbReference type="Pfam" id="PF00189">
    <property type="entry name" value="Ribosomal_S3_C"/>
    <property type="match status" value="1"/>
</dbReference>
<evidence type="ECO:0000256" key="4">
    <source>
        <dbReference type="ARBA" id="ARBA00022980"/>
    </source>
</evidence>
<evidence type="ECO:0000256" key="5">
    <source>
        <dbReference type="ARBA" id="ARBA00023274"/>
    </source>
</evidence>
<comment type="function">
    <text evidence="6 8">Binds the lower part of the 30S subunit head. Binds mRNA in the 70S ribosome, positioning it for translation.</text>
</comment>
<reference evidence="11" key="1">
    <citation type="submission" date="2018-10" db="EMBL/GenBank/DDBJ databases">
        <title>Acidithiobacillus sulfuriphilus sp. nov.: an extremely acidophilic sulfur-oxidizing chemolithotroph isolated from a neutral pH environment.</title>
        <authorList>
            <person name="Falagan C."/>
            <person name="Moya-Beltran A."/>
            <person name="Quatrini R."/>
            <person name="Johnson D.B."/>
        </authorList>
    </citation>
    <scope>NUCLEOTIDE SEQUENCE [LARGE SCALE GENOMIC DNA]</scope>
    <source>
        <strain evidence="11">CJ-2</strain>
    </source>
</reference>
<dbReference type="InterPro" id="IPR005704">
    <property type="entry name" value="Ribosomal_uS3_bac-typ"/>
</dbReference>
<dbReference type="NCBIfam" id="TIGR01009">
    <property type="entry name" value="rpsC_bact"/>
    <property type="match status" value="1"/>
</dbReference>
<evidence type="ECO:0000259" key="10">
    <source>
        <dbReference type="PROSITE" id="PS50823"/>
    </source>
</evidence>
<dbReference type="SMART" id="SM00322">
    <property type="entry name" value="KH"/>
    <property type="match status" value="1"/>
</dbReference>
<dbReference type="SUPFAM" id="SSF54821">
    <property type="entry name" value="Ribosomal protein S3 C-terminal domain"/>
    <property type="match status" value="1"/>
</dbReference>
<evidence type="ECO:0000256" key="8">
    <source>
        <dbReference type="HAMAP-Rule" id="MF_01309"/>
    </source>
</evidence>
<dbReference type="FunFam" id="3.30.300.20:FF:000001">
    <property type="entry name" value="30S ribosomal protein S3"/>
    <property type="match status" value="1"/>
</dbReference>
<dbReference type="InterPro" id="IPR009019">
    <property type="entry name" value="KH_sf_prok-type"/>
</dbReference>
<comment type="similarity">
    <text evidence="1 8 9">Belongs to the universal ribosomal protein uS3 family.</text>
</comment>
<keyword evidence="3 8" id="KW-0694">RNA-binding</keyword>
<dbReference type="OrthoDB" id="5292034at2"/>
<dbReference type="GO" id="GO:0003729">
    <property type="term" value="F:mRNA binding"/>
    <property type="evidence" value="ECO:0007669"/>
    <property type="project" value="UniProtKB-UniRule"/>
</dbReference>
<name>A0A3M8R634_9PROT</name>
<dbReference type="InterPro" id="IPR036419">
    <property type="entry name" value="Ribosomal_S3_C_sf"/>
</dbReference>
<keyword evidence="2 8" id="KW-0699">rRNA-binding</keyword>
<dbReference type="PANTHER" id="PTHR11760">
    <property type="entry name" value="30S/40S RIBOSOMAL PROTEIN S3"/>
    <property type="match status" value="1"/>
</dbReference>
<dbReference type="PROSITE" id="PS00548">
    <property type="entry name" value="RIBOSOMAL_S3"/>
    <property type="match status" value="1"/>
</dbReference>
<dbReference type="PROSITE" id="PS50084">
    <property type="entry name" value="KH_TYPE_1"/>
    <property type="match status" value="1"/>
</dbReference>
<dbReference type="FunFam" id="3.30.1140.32:FF:000001">
    <property type="entry name" value="30S ribosomal protein S3"/>
    <property type="match status" value="1"/>
</dbReference>
<dbReference type="CDD" id="cd02412">
    <property type="entry name" value="KH-II_30S_S3"/>
    <property type="match status" value="1"/>
</dbReference>
<evidence type="ECO:0000313" key="11">
    <source>
        <dbReference type="EMBL" id="RNF64036.1"/>
    </source>
</evidence>
<keyword evidence="5 8" id="KW-0687">Ribonucleoprotein</keyword>
<organism evidence="11">
    <name type="scientific">Acidithiobacillus sulfuriphilus</name>
    <dbReference type="NCBI Taxonomy" id="1867749"/>
    <lineage>
        <taxon>Bacteria</taxon>
        <taxon>Pseudomonadati</taxon>
        <taxon>Pseudomonadota</taxon>
        <taxon>Acidithiobacillia</taxon>
        <taxon>Acidithiobacillales</taxon>
        <taxon>Acidithiobacillaceae</taxon>
        <taxon>Acidithiobacillus</taxon>
    </lineage>
</organism>
<keyword evidence="4 8" id="KW-0689">Ribosomal protein</keyword>
<dbReference type="InterPro" id="IPR001351">
    <property type="entry name" value="Ribosomal_uS3_C"/>
</dbReference>
<dbReference type="EMBL" id="RIZI01000153">
    <property type="protein sequence ID" value="RNF64036.1"/>
    <property type="molecule type" value="Genomic_DNA"/>
</dbReference>
<protein>
    <recommendedName>
        <fullName evidence="7 8">Small ribosomal subunit protein uS3</fullName>
    </recommendedName>
</protein>
<evidence type="ECO:0000256" key="1">
    <source>
        <dbReference type="ARBA" id="ARBA00010761"/>
    </source>
</evidence>
<dbReference type="Gene3D" id="3.30.300.20">
    <property type="match status" value="1"/>
</dbReference>
<dbReference type="InterPro" id="IPR004044">
    <property type="entry name" value="KH_dom_type_2"/>
</dbReference>
<dbReference type="Pfam" id="PF07650">
    <property type="entry name" value="KH_2"/>
    <property type="match status" value="1"/>
</dbReference>
<dbReference type="InterPro" id="IPR004087">
    <property type="entry name" value="KH_dom"/>
</dbReference>
<evidence type="ECO:0000256" key="7">
    <source>
        <dbReference type="ARBA" id="ARBA00035257"/>
    </source>
</evidence>
<dbReference type="Gene3D" id="3.30.1140.32">
    <property type="entry name" value="Ribosomal protein S3, C-terminal domain"/>
    <property type="match status" value="1"/>
</dbReference>
<dbReference type="AlphaFoldDB" id="A0A3M8R634"/>
<accession>A0A3M8R634</accession>
<evidence type="ECO:0000256" key="9">
    <source>
        <dbReference type="RuleBase" id="RU003624"/>
    </source>
</evidence>
<dbReference type="PROSITE" id="PS50823">
    <property type="entry name" value="KH_TYPE_2"/>
    <property type="match status" value="1"/>
</dbReference>
<evidence type="ECO:0000256" key="3">
    <source>
        <dbReference type="ARBA" id="ARBA00022884"/>
    </source>
</evidence>
<dbReference type="GO" id="GO:0003735">
    <property type="term" value="F:structural constituent of ribosome"/>
    <property type="evidence" value="ECO:0007669"/>
    <property type="project" value="InterPro"/>
</dbReference>
<dbReference type="RefSeq" id="WP_123103228.1">
    <property type="nucleotide sequence ID" value="NZ_CP127527.1"/>
</dbReference>
<dbReference type="InterPro" id="IPR018280">
    <property type="entry name" value="Ribosomal_uS3_CS"/>
</dbReference>
<dbReference type="GO" id="GO:0022627">
    <property type="term" value="C:cytosolic small ribosomal subunit"/>
    <property type="evidence" value="ECO:0007669"/>
    <property type="project" value="TreeGrafter"/>
</dbReference>
<comment type="subunit">
    <text evidence="8">Part of the 30S ribosomal subunit. Forms a tight complex with proteins S10 and S14.</text>
</comment>
<sequence>MGQKTNPIGLRLGIVKNWSSRWYGKADFKDKLLEDIRVRQFIRERLSGGAISDIIIERPARSARITIHTARPGVVIGKKGEDIDKLRREVQGRMGVPVHINVEEIRKPELDAQLVAESVAQQLVRRIMFRRAMKRAVINAMRFGALGMRINCAGRLGGAEIARTEWYREGRVPLHTLRADIDYGFAEAKTTYGIIGVKVWIFKGEILDWGAAHGGAARQK</sequence>
<proteinExistence type="inferred from homology"/>
<gene>
    <name evidence="8" type="primary">rpsC</name>
    <name evidence="11" type="ORF">EC580_06175</name>
</gene>
<evidence type="ECO:0000256" key="6">
    <source>
        <dbReference type="ARBA" id="ARBA00024998"/>
    </source>
</evidence>
<dbReference type="GO" id="GO:0006412">
    <property type="term" value="P:translation"/>
    <property type="evidence" value="ECO:0007669"/>
    <property type="project" value="UniProtKB-UniRule"/>
</dbReference>
<dbReference type="GO" id="GO:0019843">
    <property type="term" value="F:rRNA binding"/>
    <property type="evidence" value="ECO:0007669"/>
    <property type="project" value="UniProtKB-UniRule"/>
</dbReference>
<dbReference type="PANTHER" id="PTHR11760:SF19">
    <property type="entry name" value="SMALL RIBOSOMAL SUBUNIT PROTEIN US3C"/>
    <property type="match status" value="1"/>
</dbReference>
<dbReference type="InterPro" id="IPR057258">
    <property type="entry name" value="Ribosomal_uS3"/>
</dbReference>
<dbReference type="InterPro" id="IPR015946">
    <property type="entry name" value="KH_dom-like_a/b"/>
</dbReference>
<dbReference type="SUPFAM" id="SSF54814">
    <property type="entry name" value="Prokaryotic type KH domain (KH-domain type II)"/>
    <property type="match status" value="1"/>
</dbReference>